<dbReference type="InterPro" id="IPR043891">
    <property type="entry name" value="SPARK"/>
</dbReference>
<dbReference type="PROSITE" id="PS00107">
    <property type="entry name" value="PROTEIN_KINASE_ATP"/>
    <property type="match status" value="1"/>
</dbReference>
<dbReference type="InterPro" id="IPR008271">
    <property type="entry name" value="Ser/Thr_kinase_AS"/>
</dbReference>
<keyword evidence="6 18" id="KW-0732">Signal</keyword>
<dbReference type="EMBL" id="LSRQ01003632">
    <property type="protein sequence ID" value="OAY71091.1"/>
    <property type="molecule type" value="Genomic_DNA"/>
</dbReference>
<dbReference type="PROSITE" id="PS00108">
    <property type="entry name" value="PROTEIN_KINASE_ST"/>
    <property type="match status" value="1"/>
</dbReference>
<keyword evidence="3" id="KW-0723">Serine/threonine-protein kinase</keyword>
<dbReference type="GO" id="GO:0004674">
    <property type="term" value="F:protein serine/threonine kinase activity"/>
    <property type="evidence" value="ECO:0007669"/>
    <property type="project" value="UniProtKB-KW"/>
</dbReference>
<protein>
    <recommendedName>
        <fullName evidence="2">non-specific serine/threonine protein kinase</fullName>
        <ecNumber evidence="2">2.7.11.1</ecNumber>
    </recommendedName>
</protein>
<evidence type="ECO:0000256" key="1">
    <source>
        <dbReference type="ARBA" id="ARBA00004479"/>
    </source>
</evidence>
<dbReference type="PROSITE" id="PS50011">
    <property type="entry name" value="PROTEIN_KINASE_DOM"/>
    <property type="match status" value="1"/>
</dbReference>
<dbReference type="CDD" id="cd14066">
    <property type="entry name" value="STKc_IRAK"/>
    <property type="match status" value="1"/>
</dbReference>
<evidence type="ECO:0000256" key="9">
    <source>
        <dbReference type="ARBA" id="ARBA00022840"/>
    </source>
</evidence>
<feature type="transmembrane region" description="Helical" evidence="17">
    <location>
        <begin position="231"/>
        <end position="254"/>
    </location>
</feature>
<dbReference type="Pfam" id="PF19160">
    <property type="entry name" value="SPARK"/>
    <property type="match status" value="1"/>
</dbReference>
<dbReference type="SMART" id="SM00220">
    <property type="entry name" value="S_TKc"/>
    <property type="match status" value="1"/>
</dbReference>
<evidence type="ECO:0000256" key="2">
    <source>
        <dbReference type="ARBA" id="ARBA00012513"/>
    </source>
</evidence>
<proteinExistence type="predicted"/>
<feature type="binding site" evidence="16">
    <location>
        <position position="330"/>
    </location>
    <ligand>
        <name>ATP</name>
        <dbReference type="ChEBI" id="CHEBI:30616"/>
    </ligand>
</feature>
<evidence type="ECO:0000256" key="11">
    <source>
        <dbReference type="ARBA" id="ARBA00023136"/>
    </source>
</evidence>
<keyword evidence="9 16" id="KW-0067">ATP-binding</keyword>
<dbReference type="InterPro" id="IPR000719">
    <property type="entry name" value="Prot_kinase_dom"/>
</dbReference>
<keyword evidence="5 17" id="KW-0812">Transmembrane</keyword>
<comment type="subcellular location">
    <subcellularLocation>
        <location evidence="1">Membrane</location>
        <topology evidence="1">Single-pass type I membrane protein</topology>
    </subcellularLocation>
</comment>
<dbReference type="InterPro" id="IPR017441">
    <property type="entry name" value="Protein_kinase_ATP_BS"/>
</dbReference>
<dbReference type="FunFam" id="1.10.510.10:FF:000287">
    <property type="entry name" value="probable LRR receptor-like serine/threonine-protein kinase RKF3"/>
    <property type="match status" value="1"/>
</dbReference>
<evidence type="ECO:0000256" key="18">
    <source>
        <dbReference type="SAM" id="SignalP"/>
    </source>
</evidence>
<keyword evidence="10 17" id="KW-1133">Transmembrane helix</keyword>
<evidence type="ECO:0000256" key="14">
    <source>
        <dbReference type="ARBA" id="ARBA00047899"/>
    </source>
</evidence>
<dbReference type="SUPFAM" id="SSF56112">
    <property type="entry name" value="Protein kinase-like (PK-like)"/>
    <property type="match status" value="1"/>
</dbReference>
<dbReference type="PANTHER" id="PTHR47989">
    <property type="entry name" value="OS01G0750732 PROTEIN"/>
    <property type="match status" value="1"/>
</dbReference>
<dbReference type="Proteomes" id="UP000092600">
    <property type="component" value="Unassembled WGS sequence"/>
</dbReference>
<organism evidence="20 21">
    <name type="scientific">Ananas comosus</name>
    <name type="common">Pineapple</name>
    <name type="synonym">Ananas ananas</name>
    <dbReference type="NCBI Taxonomy" id="4615"/>
    <lineage>
        <taxon>Eukaryota</taxon>
        <taxon>Viridiplantae</taxon>
        <taxon>Streptophyta</taxon>
        <taxon>Embryophyta</taxon>
        <taxon>Tracheophyta</taxon>
        <taxon>Spermatophyta</taxon>
        <taxon>Magnoliopsida</taxon>
        <taxon>Liliopsida</taxon>
        <taxon>Poales</taxon>
        <taxon>Bromeliaceae</taxon>
        <taxon>Bromelioideae</taxon>
        <taxon>Ananas</taxon>
    </lineage>
</organism>
<sequence length="639" mass="68708">MRRRKLQQISFSLLIFFALPGSTLSQTNSSECPLDFSVLRNFVSASTVPTNTSSLCAFSVQALHLVLAQYLLTSSRFLPPAPSASSCWSHFQSFLSPFLPADADFSLPSSCGFRPEWISAGCMSITTRSAFESAVPPSARDDMAANCNQSLVAVPSCTACTTSLNRVKAAYLPGPAVGNVTKCADYPFIYAAAVSNPSGPSAPGTAFCLFFLDSAPSGPPSPSPSAGSRNWIYGVVVGCVALLLLAAVAAWLFSRRRGRRRRRRRMDAEAPSAGSRALESIGASTTLVKYAFDDIKAATGNFSRDRLVGRGGYGNVYCGVLPDGSAVAIKRFKNCSAAGDASFAHEVEVIASVRHVNLLALRGYCIATTPMEGHQRMIVCDLVENGSLHDHLFGSPGESRLSWPLRQKIAVGMARGLAYLHYGAQPAIIHRDIKSSNILVDENFEAKLADFGLAKFAPEGMSHMSTRVAGTLGYVAPEYALYGQLTEKIDVYSFGVVLLELLSGRKAFVSLGEGQSFVLTDWAWSLVRQGRTFEVIQEGMEDMGPREVVEKYVLVAVLSTHPQLHARPTMDQIVKILETDLSVPTIPDRPIPIVASMEDIERSMSSSGSGGLTSFSGYQPFTNGADRVSSHSSEEEALS</sequence>
<evidence type="ECO:0000256" key="8">
    <source>
        <dbReference type="ARBA" id="ARBA00022777"/>
    </source>
</evidence>
<dbReference type="GO" id="GO:0005524">
    <property type="term" value="F:ATP binding"/>
    <property type="evidence" value="ECO:0007669"/>
    <property type="project" value="UniProtKB-UniRule"/>
</dbReference>
<dbReference type="PANTHER" id="PTHR47989:SF62">
    <property type="entry name" value="OS05G0423500 PROTEIN"/>
    <property type="match status" value="1"/>
</dbReference>
<evidence type="ECO:0000256" key="15">
    <source>
        <dbReference type="ARBA" id="ARBA00048679"/>
    </source>
</evidence>
<evidence type="ECO:0000256" key="4">
    <source>
        <dbReference type="ARBA" id="ARBA00022679"/>
    </source>
</evidence>
<dbReference type="STRING" id="4615.A0A199V2G3"/>
<evidence type="ECO:0000256" key="16">
    <source>
        <dbReference type="PROSITE-ProRule" id="PRU10141"/>
    </source>
</evidence>
<dbReference type="Gene3D" id="3.30.200.20">
    <property type="entry name" value="Phosphorylase Kinase, domain 1"/>
    <property type="match status" value="1"/>
</dbReference>
<evidence type="ECO:0000256" key="12">
    <source>
        <dbReference type="ARBA" id="ARBA00023170"/>
    </source>
</evidence>
<gene>
    <name evidence="20" type="ORF">ACMD2_23914</name>
</gene>
<keyword evidence="4" id="KW-0808">Transferase</keyword>
<feature type="domain" description="Protein kinase" evidence="19">
    <location>
        <begin position="302"/>
        <end position="586"/>
    </location>
</feature>
<accession>A0A199V2G3</accession>
<comment type="caution">
    <text evidence="20">The sequence shown here is derived from an EMBL/GenBank/DDBJ whole genome shotgun (WGS) entry which is preliminary data.</text>
</comment>
<dbReference type="InterPro" id="IPR011009">
    <property type="entry name" value="Kinase-like_dom_sf"/>
</dbReference>
<reference evidence="20 21" key="1">
    <citation type="journal article" date="2016" name="DNA Res.">
        <title>The draft genome of MD-2 pineapple using hybrid error correction of long reads.</title>
        <authorList>
            <person name="Redwan R.M."/>
            <person name="Saidin A."/>
            <person name="Kumar S.V."/>
        </authorList>
    </citation>
    <scope>NUCLEOTIDE SEQUENCE [LARGE SCALE GENOMIC DNA]</scope>
    <source>
        <strain evidence="21">cv. MD2</strain>
        <tissue evidence="20">Leaf</tissue>
    </source>
</reference>
<evidence type="ECO:0000259" key="19">
    <source>
        <dbReference type="PROSITE" id="PS50011"/>
    </source>
</evidence>
<keyword evidence="11 17" id="KW-0472">Membrane</keyword>
<feature type="chain" id="PRO_5008285605" description="non-specific serine/threonine protein kinase" evidence="18">
    <location>
        <begin position="26"/>
        <end position="639"/>
    </location>
</feature>
<evidence type="ECO:0000313" key="21">
    <source>
        <dbReference type="Proteomes" id="UP000092600"/>
    </source>
</evidence>
<keyword evidence="8 20" id="KW-0418">Kinase</keyword>
<keyword evidence="7 16" id="KW-0547">Nucleotide-binding</keyword>
<evidence type="ECO:0000256" key="5">
    <source>
        <dbReference type="ARBA" id="ARBA00022692"/>
    </source>
</evidence>
<evidence type="ECO:0000256" key="6">
    <source>
        <dbReference type="ARBA" id="ARBA00022729"/>
    </source>
</evidence>
<dbReference type="FunFam" id="3.30.200.20:FF:000390">
    <property type="entry name" value="probable LRR receptor-like serine/threonine-protein kinase RKF3"/>
    <property type="match status" value="1"/>
</dbReference>
<comment type="catalytic activity">
    <reaction evidence="14">
        <text>L-threonyl-[protein] + ATP = O-phospho-L-threonyl-[protein] + ADP + H(+)</text>
        <dbReference type="Rhea" id="RHEA:46608"/>
        <dbReference type="Rhea" id="RHEA-COMP:11060"/>
        <dbReference type="Rhea" id="RHEA-COMP:11605"/>
        <dbReference type="ChEBI" id="CHEBI:15378"/>
        <dbReference type="ChEBI" id="CHEBI:30013"/>
        <dbReference type="ChEBI" id="CHEBI:30616"/>
        <dbReference type="ChEBI" id="CHEBI:61977"/>
        <dbReference type="ChEBI" id="CHEBI:456216"/>
        <dbReference type="EC" id="2.7.11.1"/>
    </reaction>
</comment>
<keyword evidence="12 20" id="KW-0675">Receptor</keyword>
<evidence type="ECO:0000313" key="20">
    <source>
        <dbReference type="EMBL" id="OAY71091.1"/>
    </source>
</evidence>
<comment type="catalytic activity">
    <reaction evidence="15">
        <text>L-seryl-[protein] + ATP = O-phospho-L-seryl-[protein] + ADP + H(+)</text>
        <dbReference type="Rhea" id="RHEA:17989"/>
        <dbReference type="Rhea" id="RHEA-COMP:9863"/>
        <dbReference type="Rhea" id="RHEA-COMP:11604"/>
        <dbReference type="ChEBI" id="CHEBI:15378"/>
        <dbReference type="ChEBI" id="CHEBI:29999"/>
        <dbReference type="ChEBI" id="CHEBI:30616"/>
        <dbReference type="ChEBI" id="CHEBI:83421"/>
        <dbReference type="ChEBI" id="CHEBI:456216"/>
        <dbReference type="EC" id="2.7.11.1"/>
    </reaction>
</comment>
<name>A0A199V2G3_ANACO</name>
<dbReference type="AlphaFoldDB" id="A0A199V2G3"/>
<dbReference type="Gene3D" id="1.10.510.10">
    <property type="entry name" value="Transferase(Phosphotransferase) domain 1"/>
    <property type="match status" value="1"/>
</dbReference>
<keyword evidence="13" id="KW-0325">Glycoprotein</keyword>
<evidence type="ECO:0000256" key="13">
    <source>
        <dbReference type="ARBA" id="ARBA00023180"/>
    </source>
</evidence>
<evidence type="ECO:0000256" key="17">
    <source>
        <dbReference type="SAM" id="Phobius"/>
    </source>
</evidence>
<dbReference type="GO" id="GO:0016020">
    <property type="term" value="C:membrane"/>
    <property type="evidence" value="ECO:0007669"/>
    <property type="project" value="UniProtKB-SubCell"/>
</dbReference>
<evidence type="ECO:0000256" key="7">
    <source>
        <dbReference type="ARBA" id="ARBA00022741"/>
    </source>
</evidence>
<dbReference type="Pfam" id="PF00069">
    <property type="entry name" value="Pkinase"/>
    <property type="match status" value="1"/>
</dbReference>
<evidence type="ECO:0000256" key="10">
    <source>
        <dbReference type="ARBA" id="ARBA00022989"/>
    </source>
</evidence>
<dbReference type="EC" id="2.7.11.1" evidence="2"/>
<evidence type="ECO:0000256" key="3">
    <source>
        <dbReference type="ARBA" id="ARBA00022527"/>
    </source>
</evidence>
<feature type="signal peptide" evidence="18">
    <location>
        <begin position="1"/>
        <end position="25"/>
    </location>
</feature>